<dbReference type="Proteomes" id="UP001163321">
    <property type="component" value="Chromosome 9"/>
</dbReference>
<accession>A0ACC0VH41</accession>
<organism evidence="1 2">
    <name type="scientific">Peronosclerospora sorghi</name>
    <dbReference type="NCBI Taxonomy" id="230839"/>
    <lineage>
        <taxon>Eukaryota</taxon>
        <taxon>Sar</taxon>
        <taxon>Stramenopiles</taxon>
        <taxon>Oomycota</taxon>
        <taxon>Peronosporomycetes</taxon>
        <taxon>Peronosporales</taxon>
        <taxon>Peronosporaceae</taxon>
        <taxon>Peronosclerospora</taxon>
    </lineage>
</organism>
<protein>
    <submittedName>
        <fullName evidence="1">Uncharacterized protein</fullName>
    </submittedName>
</protein>
<proteinExistence type="predicted"/>
<gene>
    <name evidence="1" type="ORF">PsorP6_013511</name>
</gene>
<comment type="caution">
    <text evidence="1">The sequence shown here is derived from an EMBL/GenBank/DDBJ whole genome shotgun (WGS) entry which is preliminary data.</text>
</comment>
<sequence>MKPLVKKVSKHALDKFLAQYNNSIDMDDGDAFTGLFRSSFGVPCRHEIKRRIKENGRFHIGDIHRQWHLVAPPVVQPVAVAAEPCSSPRNSLMRTIEQRLYEADDDHVPVVMERLDEASQAPLQSLSNTVVVTRKCGRPAGSTNNKAKGKIHSLSTLLVASAPDVASLVTMLVNAMCKSISNTYFSVFYWTFLLN</sequence>
<evidence type="ECO:0000313" key="1">
    <source>
        <dbReference type="EMBL" id="KAI9905798.1"/>
    </source>
</evidence>
<evidence type="ECO:0000313" key="2">
    <source>
        <dbReference type="Proteomes" id="UP001163321"/>
    </source>
</evidence>
<reference evidence="1 2" key="1">
    <citation type="journal article" date="2022" name="bioRxiv">
        <title>The genome of the oomycete Peronosclerospora sorghi, a cosmopolitan pathogen of maize and sorghum, is inflated with dispersed pseudogenes.</title>
        <authorList>
            <person name="Fletcher K."/>
            <person name="Martin F."/>
            <person name="Isakeit T."/>
            <person name="Cavanaugh K."/>
            <person name="Magill C."/>
            <person name="Michelmore R."/>
        </authorList>
    </citation>
    <scope>NUCLEOTIDE SEQUENCE [LARGE SCALE GENOMIC DNA]</scope>
    <source>
        <strain evidence="1">P6</strain>
    </source>
</reference>
<keyword evidence="2" id="KW-1185">Reference proteome</keyword>
<dbReference type="EMBL" id="CM047588">
    <property type="protein sequence ID" value="KAI9905798.1"/>
    <property type="molecule type" value="Genomic_DNA"/>
</dbReference>
<name>A0ACC0VH41_9STRA</name>